<evidence type="ECO:0000259" key="2">
    <source>
        <dbReference type="Pfam" id="PF02754"/>
    </source>
</evidence>
<dbReference type="PANTHER" id="PTHR42947:SF1">
    <property type="entry name" value="COB--COM HETERODISULFIDE REDUCTASE SUBUNIT B 1"/>
    <property type="match status" value="1"/>
</dbReference>
<accession>X1RP85</accession>
<evidence type="ECO:0000313" key="3">
    <source>
        <dbReference type="EMBL" id="GAI68806.1"/>
    </source>
</evidence>
<dbReference type="GO" id="GO:0016491">
    <property type="term" value="F:oxidoreductase activity"/>
    <property type="evidence" value="ECO:0007669"/>
    <property type="project" value="UniProtKB-KW"/>
</dbReference>
<dbReference type="PANTHER" id="PTHR42947">
    <property type="entry name" value="COB--COM HETERODISULFIDE REDUCTASE SUBUNIT B 1"/>
    <property type="match status" value="1"/>
</dbReference>
<feature type="domain" description="Cysteine-rich" evidence="2">
    <location>
        <begin position="150"/>
        <end position="240"/>
    </location>
</feature>
<dbReference type="Gene3D" id="3.40.50.11810">
    <property type="match status" value="1"/>
</dbReference>
<feature type="domain" description="Cysteine-rich" evidence="2">
    <location>
        <begin position="4"/>
        <end position="86"/>
    </location>
</feature>
<name>X1RP85_9ZZZZ</name>
<reference evidence="3" key="1">
    <citation type="journal article" date="2014" name="Front. Microbiol.">
        <title>High frequency of phylogenetically diverse reductive dehalogenase-homologous genes in deep subseafloor sedimentary metagenomes.</title>
        <authorList>
            <person name="Kawai M."/>
            <person name="Futagami T."/>
            <person name="Toyoda A."/>
            <person name="Takaki Y."/>
            <person name="Nishi S."/>
            <person name="Hori S."/>
            <person name="Arai W."/>
            <person name="Tsubouchi T."/>
            <person name="Morono Y."/>
            <person name="Uchiyama I."/>
            <person name="Ito T."/>
            <person name="Fujiyama A."/>
            <person name="Inagaki F."/>
            <person name="Takami H."/>
        </authorList>
    </citation>
    <scope>NUCLEOTIDE SEQUENCE</scope>
    <source>
        <strain evidence="3">Expedition CK06-06</strain>
    </source>
</reference>
<protein>
    <recommendedName>
        <fullName evidence="2">Cysteine-rich domain-containing protein</fullName>
    </recommendedName>
</protein>
<proteinExistence type="predicted"/>
<dbReference type="EMBL" id="BARW01000746">
    <property type="protein sequence ID" value="GAI68806.1"/>
    <property type="molecule type" value="Genomic_DNA"/>
</dbReference>
<evidence type="ECO:0000256" key="1">
    <source>
        <dbReference type="ARBA" id="ARBA00023002"/>
    </source>
</evidence>
<keyword evidence="1" id="KW-0560">Oxidoreductase</keyword>
<dbReference type="Pfam" id="PF02754">
    <property type="entry name" value="CCG"/>
    <property type="match status" value="2"/>
</dbReference>
<dbReference type="Gene3D" id="1.20.1050.140">
    <property type="match status" value="1"/>
</dbReference>
<dbReference type="InterPro" id="IPR051278">
    <property type="entry name" value="HdrB/HdrD_reductase"/>
</dbReference>
<gene>
    <name evidence="3" type="ORF">S12H4_02856</name>
</gene>
<dbReference type="InterPro" id="IPR004017">
    <property type="entry name" value="Cys_rich_dom"/>
</dbReference>
<sequence>MGKYLFFKGCTIPAKLPNVERLALEVLPEIGIELIEEEAFSCCPDPVQLQGANHRFWLATAARNLAIAEEKGLNIMTLCNGCLNTLAIANHKLKENTELRDAINKILSEIGKEFKGTIEVKHLLQILKEDIKLDSLKNKIKKPLTGLKIAGHPGCHLLMPDEILNFDDPTDPVIYDEFIEALGATAVDYLSKIDCCGVSLALVGNKEGNNKSIHTKIIDVKSAGAQILSTGCPFCFTQFDMGQISASREYADLKENKIPILYSVELIALAMGRSLDDIGYKTHKIKPALSI</sequence>
<comment type="caution">
    <text evidence="3">The sequence shown here is derived from an EMBL/GenBank/DDBJ whole genome shotgun (WGS) entry which is preliminary data.</text>
</comment>
<dbReference type="AlphaFoldDB" id="X1RP85"/>
<organism evidence="3">
    <name type="scientific">marine sediment metagenome</name>
    <dbReference type="NCBI Taxonomy" id="412755"/>
    <lineage>
        <taxon>unclassified sequences</taxon>
        <taxon>metagenomes</taxon>
        <taxon>ecological metagenomes</taxon>
    </lineage>
</organism>